<evidence type="ECO:0000313" key="2">
    <source>
        <dbReference type="Proteomes" id="UP001529423"/>
    </source>
</evidence>
<proteinExistence type="predicted"/>
<gene>
    <name evidence="1" type="ORF">QUW46_01990</name>
</gene>
<comment type="caution">
    <text evidence="1">The sequence shown here is derived from an EMBL/GenBank/DDBJ whole genome shotgun (WGS) entry which is preliminary data.</text>
</comment>
<organism evidence="1 2">
    <name type="scientific">Limosilactobacillus panis</name>
    <dbReference type="NCBI Taxonomy" id="47493"/>
    <lineage>
        <taxon>Bacteria</taxon>
        <taxon>Bacillati</taxon>
        <taxon>Bacillota</taxon>
        <taxon>Bacilli</taxon>
        <taxon>Lactobacillales</taxon>
        <taxon>Lactobacillaceae</taxon>
        <taxon>Limosilactobacillus</taxon>
    </lineage>
</organism>
<dbReference type="Proteomes" id="UP001529423">
    <property type="component" value="Unassembled WGS sequence"/>
</dbReference>
<protein>
    <submittedName>
        <fullName evidence="1">DUF3368 domain-containing protein</fullName>
    </submittedName>
</protein>
<dbReference type="EMBL" id="JAUDEO010000007">
    <property type="protein sequence ID" value="MDM8333356.1"/>
    <property type="molecule type" value="Genomic_DNA"/>
</dbReference>
<keyword evidence="2" id="KW-1185">Reference proteome</keyword>
<evidence type="ECO:0000313" key="1">
    <source>
        <dbReference type="EMBL" id="MDM8333356.1"/>
    </source>
</evidence>
<reference evidence="1 2" key="3">
    <citation type="submission" date="2023-06" db="EMBL/GenBank/DDBJ databases">
        <authorList>
            <person name="Zeman M."/>
            <person name="Kubasova T."/>
            <person name="Jahodarova E."/>
            <person name="Nykrynova M."/>
            <person name="Rychlik I."/>
        </authorList>
    </citation>
    <scope>NUCLEOTIDE SEQUENCE [LARGE SCALE GENOMIC DNA]</scope>
    <source>
        <strain evidence="1 2">105_WCHN</strain>
    </source>
</reference>
<name>A0ABT7VLA4_9LACO</name>
<accession>A0ABT7VLA4</accession>
<reference evidence="1 2" key="2">
    <citation type="submission" date="2023-06" db="EMBL/GenBank/DDBJ databases">
        <title>Identification and characterization of horizontal gene transfer across gut microbiota members of farm animals based on homology search.</title>
        <authorList>
            <person name="Schwarzerova J."/>
            <person name="Nykrynova M."/>
            <person name="Jureckova K."/>
            <person name="Cejkova D."/>
            <person name="Rychlik I."/>
        </authorList>
    </citation>
    <scope>NUCLEOTIDE SEQUENCE [LARGE SCALE GENOMIC DNA]</scope>
    <source>
        <strain evidence="1 2">105_WCHN</strain>
    </source>
</reference>
<sequence>MSTNGKSYAELGPDAQVTALKSFIAFYVRQYKKGSLEILSAKVSNEVISSINEILNQNQFMGHAELVAESLRLSKPYYEQILTKLTNIHFTDDGEPVTDWMTSWEDQEEKLPTED</sequence>
<reference evidence="2" key="1">
    <citation type="submission" date="2023-06" db="EMBL/GenBank/DDBJ databases">
        <title>Identification and characterization of horizontal gene transfer across gut microbiota members of farm animals based on homology search.</title>
        <authorList>
            <person name="Zeman M."/>
            <person name="Kubasova T."/>
            <person name="Jahodarova E."/>
            <person name="Nykrynova M."/>
            <person name="Rychlik I."/>
        </authorList>
    </citation>
    <scope>NUCLEOTIDE SEQUENCE [LARGE SCALE GENOMIC DNA]</scope>
    <source>
        <strain evidence="2">105_WCHN</strain>
    </source>
</reference>